<evidence type="ECO:0000256" key="1">
    <source>
        <dbReference type="SAM" id="MobiDB-lite"/>
    </source>
</evidence>
<feature type="chain" id="PRO_5045817784" evidence="2">
    <location>
        <begin position="26"/>
        <end position="212"/>
    </location>
</feature>
<dbReference type="InterPro" id="IPR023346">
    <property type="entry name" value="Lysozyme-like_dom_sf"/>
</dbReference>
<feature type="domain" description="Transglycosylase SLT" evidence="3">
    <location>
        <begin position="137"/>
        <end position="207"/>
    </location>
</feature>
<evidence type="ECO:0000256" key="2">
    <source>
        <dbReference type="SAM" id="SignalP"/>
    </source>
</evidence>
<sequence>MRTALRNTKLSTGLTVLGAAGIATATLTGTAHAATQDEAKPAKPASYAVKVDEVAKADTAAHAPRPGTKPATADAKDEAKSASPESKGKVETKAEGKPEAKDGKSYPDNLDGWIREAKAIMDKHGIPGSYDGIKRNIIRESAGDPNAVNDWDVNAQKGTPSRGLLQVIQPTFDQYHVKGTPDKLTDPVANIVAACNYAADRYGTMDNVDSAY</sequence>
<protein>
    <submittedName>
        <fullName evidence="4">Transglycosylase SLT domain-containing protein</fullName>
    </submittedName>
</protein>
<dbReference type="Proteomes" id="UP001202244">
    <property type="component" value="Chromosome"/>
</dbReference>
<keyword evidence="2" id="KW-0732">Signal</keyword>
<keyword evidence="5" id="KW-1185">Reference proteome</keyword>
<dbReference type="EMBL" id="CP093846">
    <property type="protein sequence ID" value="UNS97083.1"/>
    <property type="molecule type" value="Genomic_DNA"/>
</dbReference>
<dbReference type="Pfam" id="PF01464">
    <property type="entry name" value="SLT"/>
    <property type="match status" value="1"/>
</dbReference>
<name>A0ABY3XRN1_9ACTN</name>
<feature type="compositionally biased region" description="Basic and acidic residues" evidence="1">
    <location>
        <begin position="74"/>
        <end position="105"/>
    </location>
</feature>
<evidence type="ECO:0000313" key="5">
    <source>
        <dbReference type="Proteomes" id="UP001202244"/>
    </source>
</evidence>
<dbReference type="SUPFAM" id="SSF53955">
    <property type="entry name" value="Lysozyme-like"/>
    <property type="match status" value="1"/>
</dbReference>
<dbReference type="RefSeq" id="WP_242751250.1">
    <property type="nucleotide sequence ID" value="NZ_CP093846.1"/>
</dbReference>
<evidence type="ECO:0000259" key="3">
    <source>
        <dbReference type="Pfam" id="PF01464"/>
    </source>
</evidence>
<feature type="signal peptide" evidence="2">
    <location>
        <begin position="1"/>
        <end position="25"/>
    </location>
</feature>
<feature type="region of interest" description="Disordered" evidence="1">
    <location>
        <begin position="58"/>
        <end position="109"/>
    </location>
</feature>
<evidence type="ECO:0000313" key="4">
    <source>
        <dbReference type="EMBL" id="UNS97083.1"/>
    </source>
</evidence>
<dbReference type="InterPro" id="IPR008258">
    <property type="entry name" value="Transglycosylase_SLT_dom_1"/>
</dbReference>
<accession>A0ABY3XRN1</accession>
<reference evidence="4 5" key="1">
    <citation type="journal article" date="2023" name="Microbiol. Spectr.">
        <title>Synergy between Genome Mining, Metabolomics, and Bioinformatics Uncovers Antibacterial Chlorinated Carbazole Alkaloids and Their Biosynthetic Gene Cluster from Streptomyces tubbatahanensis sp. nov., a Novel Actinomycete Isolated from Sulu Sea, Philippines.</title>
        <authorList>
            <person name="Tenebro C.P."/>
            <person name="Trono D.J.V.L."/>
            <person name="Balida L.A.P."/>
            <person name="Bayog L.K.A."/>
            <person name="Bruna J.R."/>
            <person name="Sabido E.M."/>
            <person name="Caspe D.P.C."/>
            <person name="de Los Santos E.L.C."/>
            <person name="Saludes J.P."/>
            <person name="Dalisay D.S."/>
        </authorList>
    </citation>
    <scope>NUCLEOTIDE SEQUENCE [LARGE SCALE GENOMIC DNA]</scope>
    <source>
        <strain evidence="4 5">DSD3025</strain>
    </source>
</reference>
<gene>
    <name evidence="4" type="ORF">MMF93_11620</name>
</gene>
<organism evidence="4 5">
    <name type="scientific">Streptomyces tubbatahanensis</name>
    <dbReference type="NCBI Taxonomy" id="2923272"/>
    <lineage>
        <taxon>Bacteria</taxon>
        <taxon>Bacillati</taxon>
        <taxon>Actinomycetota</taxon>
        <taxon>Actinomycetes</taxon>
        <taxon>Kitasatosporales</taxon>
        <taxon>Streptomycetaceae</taxon>
        <taxon>Streptomyces</taxon>
    </lineage>
</organism>
<proteinExistence type="predicted"/>
<dbReference type="Gene3D" id="1.10.530.10">
    <property type="match status" value="1"/>
</dbReference>